<keyword evidence="4 10" id="KW-0812">Transmembrane</keyword>
<dbReference type="InterPro" id="IPR013210">
    <property type="entry name" value="LRR_N_plant-typ"/>
</dbReference>
<keyword evidence="14" id="KW-1185">Reference proteome</keyword>
<keyword evidence="6" id="KW-0677">Repeat</keyword>
<evidence type="ECO:0000256" key="3">
    <source>
        <dbReference type="ARBA" id="ARBA00022614"/>
    </source>
</evidence>
<feature type="signal peptide" evidence="11">
    <location>
        <begin position="1"/>
        <end position="27"/>
    </location>
</feature>
<evidence type="ECO:0000313" key="14">
    <source>
        <dbReference type="Proteomes" id="UP000236630"/>
    </source>
</evidence>
<dbReference type="FunFam" id="3.80.10.10:FF:000299">
    <property type="entry name" value="Piriformospora indica-insensitive protein 2"/>
    <property type="match status" value="1"/>
</dbReference>
<evidence type="ECO:0000256" key="11">
    <source>
        <dbReference type="SAM" id="SignalP"/>
    </source>
</evidence>
<keyword evidence="8 10" id="KW-0472">Membrane</keyword>
<comment type="caution">
    <text evidence="13">The sequence shown here is derived from an EMBL/GenBank/DDBJ whole genome shotgun (WGS) entry which is preliminary data.</text>
</comment>
<evidence type="ECO:0000256" key="1">
    <source>
        <dbReference type="ARBA" id="ARBA00004236"/>
    </source>
</evidence>
<evidence type="ECO:0000256" key="7">
    <source>
        <dbReference type="ARBA" id="ARBA00022989"/>
    </source>
</evidence>
<feature type="transmembrane region" description="Helical" evidence="10">
    <location>
        <begin position="398"/>
        <end position="422"/>
    </location>
</feature>
<sequence>MFSSIFTTTTSLATLIWCFSLLLSSHSFSVHTNETDRLALLAIKSQFHDPLEVTSSWDTSVNLCQWTGVTCGRRHQRVTELYLRNQSLGGTLSPYVGNLSFLKLIHLGDNNFYGEIPDEVGRLSRLETLVVANNSFSGKIPTNLSRCSNLINFLSHKNNLVGEIPADIGYSSWSKLEKLSIAVNHLRGQLPASIGNLSALQAFDVGENTLHGRIPESLGQLRSLKFLNVEENNFSGMVPVSIYNISSLEMIFLPANRLEGILPLNIGFNLPNLKSLIVAQNNLTGPIPHSLSNASNLIELNLGQNHFTGKVSIDFNGLSDLAWLSFEANNLGAEASNDLDFVFSLTNCSKLEWLGLRKNQFGGNLPHLVGNENLCGGLDELHLPSCPLKGSRKSKVTFLVKVIIPVIMSCLILSACFLVVYARRRRSAHKDSNSLLIEQKFPFVSYAALRKATNEFSTSNMIGQGSFGIVYKGIFSENGMVVAVKGVSGVFVAEFEALRNIRHRNLIKIITICSSIDSKGADFKALVYEYMENGSLEE</sequence>
<dbReference type="FunFam" id="3.80.10.10:FF:000400">
    <property type="entry name" value="Nuclear pore complex protein NUP107"/>
    <property type="match status" value="1"/>
</dbReference>
<evidence type="ECO:0000259" key="12">
    <source>
        <dbReference type="PROSITE" id="PS50011"/>
    </source>
</evidence>
<comment type="subcellular location">
    <subcellularLocation>
        <location evidence="1">Cell membrane</location>
    </subcellularLocation>
</comment>
<organism evidence="13 14">
    <name type="scientific">Citrus unshiu</name>
    <name type="common">Satsuma mandarin</name>
    <name type="synonym">Citrus nobilis var. unshiu</name>
    <dbReference type="NCBI Taxonomy" id="55188"/>
    <lineage>
        <taxon>Eukaryota</taxon>
        <taxon>Viridiplantae</taxon>
        <taxon>Streptophyta</taxon>
        <taxon>Embryophyta</taxon>
        <taxon>Tracheophyta</taxon>
        <taxon>Spermatophyta</taxon>
        <taxon>Magnoliopsida</taxon>
        <taxon>eudicotyledons</taxon>
        <taxon>Gunneridae</taxon>
        <taxon>Pentapetalae</taxon>
        <taxon>rosids</taxon>
        <taxon>malvids</taxon>
        <taxon>Sapindales</taxon>
        <taxon>Rutaceae</taxon>
        <taxon>Aurantioideae</taxon>
        <taxon>Citrus</taxon>
    </lineage>
</organism>
<dbReference type="Proteomes" id="UP000236630">
    <property type="component" value="Unassembled WGS sequence"/>
</dbReference>
<evidence type="ECO:0000256" key="2">
    <source>
        <dbReference type="ARBA" id="ARBA00022475"/>
    </source>
</evidence>
<dbReference type="InterPro" id="IPR001611">
    <property type="entry name" value="Leu-rich_rpt"/>
</dbReference>
<gene>
    <name evidence="13" type="ORF">CUMW_266880</name>
</gene>
<dbReference type="GO" id="GO:0005886">
    <property type="term" value="C:plasma membrane"/>
    <property type="evidence" value="ECO:0007669"/>
    <property type="project" value="UniProtKB-SubCell"/>
</dbReference>
<accession>A0A2H5QVY7</accession>
<proteinExistence type="predicted"/>
<evidence type="ECO:0000256" key="5">
    <source>
        <dbReference type="ARBA" id="ARBA00022729"/>
    </source>
</evidence>
<dbReference type="Pfam" id="PF13855">
    <property type="entry name" value="LRR_8"/>
    <property type="match status" value="1"/>
</dbReference>
<keyword evidence="3" id="KW-0433">Leucine-rich repeat</keyword>
<dbReference type="Gene3D" id="3.30.200.20">
    <property type="entry name" value="Phosphorylase Kinase, domain 1"/>
    <property type="match status" value="1"/>
</dbReference>
<protein>
    <recommendedName>
        <fullName evidence="12">Protein kinase domain-containing protein</fullName>
    </recommendedName>
</protein>
<feature type="domain" description="Protein kinase" evidence="12">
    <location>
        <begin position="456"/>
        <end position="538"/>
    </location>
</feature>
<dbReference type="PANTHER" id="PTHR27008:SF592">
    <property type="entry name" value="LEUCINE-RICH REPEAT RECEPTOR-LIKE PROTEIN KINASE FAMILY PROTEIN-RELATED"/>
    <property type="match status" value="1"/>
</dbReference>
<dbReference type="PROSITE" id="PS50011">
    <property type="entry name" value="PROTEIN_KINASE_DOM"/>
    <property type="match status" value="1"/>
</dbReference>
<evidence type="ECO:0000256" key="4">
    <source>
        <dbReference type="ARBA" id="ARBA00022692"/>
    </source>
</evidence>
<dbReference type="GO" id="GO:0005524">
    <property type="term" value="F:ATP binding"/>
    <property type="evidence" value="ECO:0007669"/>
    <property type="project" value="UniProtKB-UniRule"/>
</dbReference>
<dbReference type="InterPro" id="IPR017441">
    <property type="entry name" value="Protein_kinase_ATP_BS"/>
</dbReference>
<name>A0A2H5QVY7_CITUN</name>
<dbReference type="SUPFAM" id="SSF56112">
    <property type="entry name" value="Protein kinase-like (PK-like)"/>
    <property type="match status" value="1"/>
</dbReference>
<dbReference type="PROSITE" id="PS00107">
    <property type="entry name" value="PROTEIN_KINASE_ATP"/>
    <property type="match status" value="1"/>
</dbReference>
<feature type="binding site" evidence="9">
    <location>
        <position position="485"/>
    </location>
    <ligand>
        <name>ATP</name>
        <dbReference type="ChEBI" id="CHEBI:30616"/>
    </ligand>
</feature>
<dbReference type="Gene3D" id="3.80.10.10">
    <property type="entry name" value="Ribonuclease Inhibitor"/>
    <property type="match status" value="3"/>
</dbReference>
<dbReference type="InterPro" id="IPR032675">
    <property type="entry name" value="LRR_dom_sf"/>
</dbReference>
<dbReference type="SUPFAM" id="SSF52058">
    <property type="entry name" value="L domain-like"/>
    <property type="match status" value="1"/>
</dbReference>
<evidence type="ECO:0000256" key="10">
    <source>
        <dbReference type="SAM" id="Phobius"/>
    </source>
</evidence>
<evidence type="ECO:0000256" key="9">
    <source>
        <dbReference type="PROSITE-ProRule" id="PRU10141"/>
    </source>
</evidence>
<dbReference type="InterPro" id="IPR000719">
    <property type="entry name" value="Prot_kinase_dom"/>
</dbReference>
<evidence type="ECO:0000256" key="8">
    <source>
        <dbReference type="ARBA" id="ARBA00023136"/>
    </source>
</evidence>
<dbReference type="GO" id="GO:0004672">
    <property type="term" value="F:protein kinase activity"/>
    <property type="evidence" value="ECO:0007669"/>
    <property type="project" value="InterPro"/>
</dbReference>
<dbReference type="InterPro" id="IPR001245">
    <property type="entry name" value="Ser-Thr/Tyr_kinase_cat_dom"/>
</dbReference>
<dbReference type="Pfam" id="PF07714">
    <property type="entry name" value="PK_Tyr_Ser-Thr"/>
    <property type="match status" value="1"/>
</dbReference>
<keyword evidence="7 10" id="KW-1133">Transmembrane helix</keyword>
<keyword evidence="9" id="KW-0547">Nucleotide-binding</keyword>
<dbReference type="Pfam" id="PF00560">
    <property type="entry name" value="LRR_1"/>
    <property type="match status" value="1"/>
</dbReference>
<reference evidence="13 14" key="1">
    <citation type="journal article" date="2017" name="Front. Genet.">
        <title>Draft sequencing of the heterozygous diploid genome of Satsuma (Citrus unshiu Marc.) using a hybrid assembly approach.</title>
        <authorList>
            <person name="Shimizu T."/>
            <person name="Tanizawa Y."/>
            <person name="Mochizuki T."/>
            <person name="Nagasaki H."/>
            <person name="Yoshioka T."/>
            <person name="Toyoda A."/>
            <person name="Fujiyama A."/>
            <person name="Kaminuma E."/>
            <person name="Nakamura Y."/>
        </authorList>
    </citation>
    <scope>NUCLEOTIDE SEQUENCE [LARGE SCALE GENOMIC DNA]</scope>
    <source>
        <strain evidence="14">cv. Miyagawa wase</strain>
    </source>
</reference>
<keyword evidence="9" id="KW-0067">ATP-binding</keyword>
<feature type="chain" id="PRO_5014149591" description="Protein kinase domain-containing protein" evidence="11">
    <location>
        <begin position="28"/>
        <end position="538"/>
    </location>
</feature>
<keyword evidence="2" id="KW-1003">Cell membrane</keyword>
<keyword evidence="5 11" id="KW-0732">Signal</keyword>
<dbReference type="Pfam" id="PF08263">
    <property type="entry name" value="LRRNT_2"/>
    <property type="match status" value="1"/>
</dbReference>
<evidence type="ECO:0000256" key="6">
    <source>
        <dbReference type="ARBA" id="ARBA00022737"/>
    </source>
</evidence>
<dbReference type="PANTHER" id="PTHR27008">
    <property type="entry name" value="OS04G0122200 PROTEIN"/>
    <property type="match status" value="1"/>
</dbReference>
<dbReference type="InterPro" id="IPR011009">
    <property type="entry name" value="Kinase-like_dom_sf"/>
</dbReference>
<evidence type="ECO:0000313" key="13">
    <source>
        <dbReference type="EMBL" id="GAY68786.1"/>
    </source>
</evidence>
<dbReference type="AlphaFoldDB" id="A0A2H5QVY7"/>
<dbReference type="InterPro" id="IPR051809">
    <property type="entry name" value="Plant_receptor-like_S/T_kinase"/>
</dbReference>
<dbReference type="EMBL" id="BDQV01000975">
    <property type="protein sequence ID" value="GAY68786.1"/>
    <property type="molecule type" value="Genomic_DNA"/>
</dbReference>